<feature type="region of interest" description="Disordered" evidence="1">
    <location>
        <begin position="26"/>
        <end position="55"/>
    </location>
</feature>
<dbReference type="EMBL" id="CAJZBQ010000045">
    <property type="protein sequence ID" value="CAG9328130.1"/>
    <property type="molecule type" value="Genomic_DNA"/>
</dbReference>
<feature type="compositionally biased region" description="Basic residues" evidence="1">
    <location>
        <begin position="173"/>
        <end position="188"/>
    </location>
</feature>
<evidence type="ECO:0000313" key="3">
    <source>
        <dbReference type="Proteomes" id="UP001162131"/>
    </source>
</evidence>
<feature type="compositionally biased region" description="Polar residues" evidence="1">
    <location>
        <begin position="46"/>
        <end position="55"/>
    </location>
</feature>
<organism evidence="2 3">
    <name type="scientific">Blepharisma stoltei</name>
    <dbReference type="NCBI Taxonomy" id="1481888"/>
    <lineage>
        <taxon>Eukaryota</taxon>
        <taxon>Sar</taxon>
        <taxon>Alveolata</taxon>
        <taxon>Ciliophora</taxon>
        <taxon>Postciliodesmatophora</taxon>
        <taxon>Heterotrichea</taxon>
        <taxon>Heterotrichida</taxon>
        <taxon>Blepharismidae</taxon>
        <taxon>Blepharisma</taxon>
    </lineage>
</organism>
<sequence length="222" mass="25340">MQFEAINTSIQKSPLRSQSPAKFFQFAPSFTPKGNSGSSNRKRRAQTPNSRKAQSVQLQSFNINIPGATPKSHKLRFVDYVSSYLDRKTNEISDNKLPTIFTSLDMNNFIHPKSLPRSHSSLHSSKILKIEINGYEKFLQNTGFSDKPTPYARSYTPKEISNVTPQSRPMTGHAKKVTTSRKSIKRRMKENLPVNESPRKKYKKLIQDTSFALEKESLMGWQ</sequence>
<dbReference type="Proteomes" id="UP001162131">
    <property type="component" value="Unassembled WGS sequence"/>
</dbReference>
<comment type="caution">
    <text evidence="2">The sequence shown here is derived from an EMBL/GenBank/DDBJ whole genome shotgun (WGS) entry which is preliminary data.</text>
</comment>
<gene>
    <name evidence="2" type="ORF">BSTOLATCC_MIC45588</name>
</gene>
<reference evidence="2" key="1">
    <citation type="submission" date="2021-09" db="EMBL/GenBank/DDBJ databases">
        <authorList>
            <consortium name="AG Swart"/>
            <person name="Singh M."/>
            <person name="Singh A."/>
            <person name="Seah K."/>
            <person name="Emmerich C."/>
        </authorList>
    </citation>
    <scope>NUCLEOTIDE SEQUENCE</scope>
    <source>
        <strain evidence="2">ATCC30299</strain>
    </source>
</reference>
<accession>A0AAU9K2E0</accession>
<protein>
    <submittedName>
        <fullName evidence="2">Uncharacterized protein</fullName>
    </submittedName>
</protein>
<evidence type="ECO:0000256" key="1">
    <source>
        <dbReference type="SAM" id="MobiDB-lite"/>
    </source>
</evidence>
<dbReference type="AlphaFoldDB" id="A0AAU9K2E0"/>
<proteinExistence type="predicted"/>
<keyword evidence="3" id="KW-1185">Reference proteome</keyword>
<feature type="region of interest" description="Disordered" evidence="1">
    <location>
        <begin position="161"/>
        <end position="199"/>
    </location>
</feature>
<evidence type="ECO:0000313" key="2">
    <source>
        <dbReference type="EMBL" id="CAG9328130.1"/>
    </source>
</evidence>
<name>A0AAU9K2E0_9CILI</name>